<reference evidence="2" key="1">
    <citation type="submission" date="2022-09" db="EMBL/GenBank/DDBJ databases">
        <title>Comparative genomics and taxonomic characterization of three novel marine species of genus Reichenbachiella exhibiting antioxidant and polysaccharide degradation activities.</title>
        <authorList>
            <person name="Muhammad N."/>
            <person name="Lee Y.-J."/>
            <person name="Ko J."/>
            <person name="Kim S.-G."/>
        </authorList>
    </citation>
    <scope>NUCLEOTIDE SEQUENCE</scope>
    <source>
        <strain evidence="2">BKB1-1</strain>
    </source>
</reference>
<dbReference type="SUPFAM" id="SSF50156">
    <property type="entry name" value="PDZ domain-like"/>
    <property type="match status" value="1"/>
</dbReference>
<dbReference type="CDD" id="cd07561">
    <property type="entry name" value="Peptidase_S41_CPP_like"/>
    <property type="match status" value="1"/>
</dbReference>
<sequence length="508" mass="56569">MMKQLKWGFALCYLFTTALTACKDYSEGVEVDTYEPSRTELTLDSIFLYAKEIYFWNDQLPTYEDFAPRAYAASTDDLSIFEEELYDITQFAINSETGRPYEYRQGYAGTPKYSFIEENESNTSAFAVLQSSYLDGTDDDYGFALTAIAANEIRVRYVVTGSTAYKAGIRRGDILIAVGGEEVRADSNADITRINSAFDGDTFELTVMDQDSVVLNTTLVRSTYTINPVFKDSVLETSAGKVGYLAYSTFSSLSNSQDVLDEVFAEFAAANIKDVVIDLRYNGGGYIATADYLINQIIPSSLNNRDMYVERYNELMQGGDATILENQLLKDANGDNIDYRGRYANYNDLDYSEDGNTFTFSKEGDLETIENVYVIISDATASASELVINTLKPYLNVILIGTTSYGKPVGFFGIEIDDYTMYIPNFQTVNSDEEGDYFDGMVPDFEINDDVTRDFGDTEESCLATAIAIITGDGTTARSSSTSSYSLLHLGNMPHTAVMIEHRRTLKQ</sequence>
<organism evidence="2 3">
    <name type="scientific">Reichenbachiella agarivorans</name>
    <dbReference type="NCBI Taxonomy" id="2979464"/>
    <lineage>
        <taxon>Bacteria</taxon>
        <taxon>Pseudomonadati</taxon>
        <taxon>Bacteroidota</taxon>
        <taxon>Cytophagia</taxon>
        <taxon>Cytophagales</taxon>
        <taxon>Reichenbachiellaceae</taxon>
        <taxon>Reichenbachiella</taxon>
    </lineage>
</organism>
<dbReference type="PROSITE" id="PS51257">
    <property type="entry name" value="PROKAR_LIPOPROTEIN"/>
    <property type="match status" value="1"/>
</dbReference>
<dbReference type="EMBL" id="CP106679">
    <property type="protein sequence ID" value="UXP31152.1"/>
    <property type="molecule type" value="Genomic_DNA"/>
</dbReference>
<evidence type="ECO:0000313" key="2">
    <source>
        <dbReference type="EMBL" id="UXP31152.1"/>
    </source>
</evidence>
<dbReference type="InterPro" id="IPR005151">
    <property type="entry name" value="Tail-specific_protease"/>
</dbReference>
<dbReference type="SMART" id="SM00245">
    <property type="entry name" value="TSPc"/>
    <property type="match status" value="1"/>
</dbReference>
<dbReference type="InterPro" id="IPR029045">
    <property type="entry name" value="ClpP/crotonase-like_dom_sf"/>
</dbReference>
<dbReference type="Pfam" id="PF17820">
    <property type="entry name" value="PDZ_6"/>
    <property type="match status" value="1"/>
</dbReference>
<protein>
    <submittedName>
        <fullName evidence="2">S41 family peptidase</fullName>
    </submittedName>
</protein>
<dbReference type="InterPro" id="IPR001478">
    <property type="entry name" value="PDZ"/>
</dbReference>
<dbReference type="PANTHER" id="PTHR32060">
    <property type="entry name" value="TAIL-SPECIFIC PROTEASE"/>
    <property type="match status" value="1"/>
</dbReference>
<dbReference type="SUPFAM" id="SSF52096">
    <property type="entry name" value="ClpP/crotonase"/>
    <property type="match status" value="1"/>
</dbReference>
<dbReference type="InterPro" id="IPR041489">
    <property type="entry name" value="PDZ_6"/>
</dbReference>
<proteinExistence type="predicted"/>
<dbReference type="Gene3D" id="2.30.42.10">
    <property type="match status" value="1"/>
</dbReference>
<dbReference type="Proteomes" id="UP001065174">
    <property type="component" value="Chromosome"/>
</dbReference>
<dbReference type="Gene3D" id="3.90.226.10">
    <property type="entry name" value="2-enoyl-CoA Hydratase, Chain A, domain 1"/>
    <property type="match status" value="1"/>
</dbReference>
<accession>A0ABY6CKY7</accession>
<name>A0ABY6CKY7_9BACT</name>
<gene>
    <name evidence="2" type="ORF">N6H18_12415</name>
</gene>
<dbReference type="Gene3D" id="3.30.750.170">
    <property type="match status" value="1"/>
</dbReference>
<evidence type="ECO:0000313" key="3">
    <source>
        <dbReference type="Proteomes" id="UP001065174"/>
    </source>
</evidence>
<dbReference type="PROSITE" id="PS50106">
    <property type="entry name" value="PDZ"/>
    <property type="match status" value="1"/>
</dbReference>
<dbReference type="SMART" id="SM00228">
    <property type="entry name" value="PDZ"/>
    <property type="match status" value="1"/>
</dbReference>
<evidence type="ECO:0000259" key="1">
    <source>
        <dbReference type="PROSITE" id="PS50106"/>
    </source>
</evidence>
<dbReference type="PANTHER" id="PTHR32060:SF30">
    <property type="entry name" value="CARBOXY-TERMINAL PROCESSING PROTEASE CTPA"/>
    <property type="match status" value="1"/>
</dbReference>
<dbReference type="RefSeq" id="WP_262308594.1">
    <property type="nucleotide sequence ID" value="NZ_CP106679.1"/>
</dbReference>
<dbReference type="Pfam" id="PF03572">
    <property type="entry name" value="Peptidase_S41"/>
    <property type="match status" value="1"/>
</dbReference>
<feature type="domain" description="PDZ" evidence="1">
    <location>
        <begin position="130"/>
        <end position="184"/>
    </location>
</feature>
<dbReference type="InterPro" id="IPR036034">
    <property type="entry name" value="PDZ_sf"/>
</dbReference>
<keyword evidence="3" id="KW-1185">Reference proteome</keyword>